<feature type="domain" description="U3 small nucleolar RNA-associated protein 6 homolog C-terminal" evidence="7">
    <location>
        <begin position="235"/>
        <end position="492"/>
    </location>
</feature>
<keyword evidence="5" id="KW-0539">Nucleus</keyword>
<dbReference type="InterPro" id="IPR011990">
    <property type="entry name" value="TPR-like_helical_dom_sf"/>
</dbReference>
<evidence type="ECO:0000256" key="4">
    <source>
        <dbReference type="ARBA" id="ARBA00022737"/>
    </source>
</evidence>
<comment type="subcellular location">
    <subcellularLocation>
        <location evidence="1">Nucleus</location>
        <location evidence="1">Nucleolus</location>
    </subcellularLocation>
</comment>
<accession>A0ABN8HQK4</accession>
<protein>
    <recommendedName>
        <fullName evidence="10">U3 small nucleolar RNA-associated protein 6 homolog</fullName>
    </recommendedName>
</protein>
<dbReference type="Proteomes" id="UP000837857">
    <property type="component" value="Chromosome 11"/>
</dbReference>
<evidence type="ECO:0000256" key="5">
    <source>
        <dbReference type="ARBA" id="ARBA00023242"/>
    </source>
</evidence>
<dbReference type="InterPro" id="IPR003107">
    <property type="entry name" value="HAT"/>
</dbReference>
<feature type="non-terminal residue" evidence="8">
    <location>
        <position position="1"/>
    </location>
</feature>
<dbReference type="InterPro" id="IPR013949">
    <property type="entry name" value="Utp6"/>
</dbReference>
<keyword evidence="3" id="KW-0698">rRNA processing</keyword>
<dbReference type="Gene3D" id="1.25.40.10">
    <property type="entry name" value="Tetratricopeptide repeat domain"/>
    <property type="match status" value="1"/>
</dbReference>
<organism evidence="8 9">
    <name type="scientific">Iphiclides podalirius</name>
    <name type="common">scarce swallowtail</name>
    <dbReference type="NCBI Taxonomy" id="110791"/>
    <lineage>
        <taxon>Eukaryota</taxon>
        <taxon>Metazoa</taxon>
        <taxon>Ecdysozoa</taxon>
        <taxon>Arthropoda</taxon>
        <taxon>Hexapoda</taxon>
        <taxon>Insecta</taxon>
        <taxon>Pterygota</taxon>
        <taxon>Neoptera</taxon>
        <taxon>Endopterygota</taxon>
        <taxon>Lepidoptera</taxon>
        <taxon>Glossata</taxon>
        <taxon>Ditrysia</taxon>
        <taxon>Papilionoidea</taxon>
        <taxon>Papilionidae</taxon>
        <taxon>Papilioninae</taxon>
        <taxon>Iphiclides</taxon>
    </lineage>
</organism>
<gene>
    <name evidence="8" type="ORF">IPOD504_LOCUS2018</name>
</gene>
<comment type="similarity">
    <text evidence="2">Belongs to the UTP6 family.</text>
</comment>
<dbReference type="Pfam" id="PF08640">
    <property type="entry name" value="U3_assoc_6"/>
    <property type="match status" value="1"/>
</dbReference>
<evidence type="ECO:0000313" key="9">
    <source>
        <dbReference type="Proteomes" id="UP000837857"/>
    </source>
</evidence>
<dbReference type="PANTHER" id="PTHR23271:SF1">
    <property type="entry name" value="U3 SMALL NUCLEOLAR RNA-ASSOCIATED PROTEIN 6 HOMOLOG"/>
    <property type="match status" value="1"/>
</dbReference>
<evidence type="ECO:0000256" key="1">
    <source>
        <dbReference type="ARBA" id="ARBA00004604"/>
    </source>
</evidence>
<proteinExistence type="inferred from homology"/>
<name>A0ABN8HQK4_9NEOP</name>
<dbReference type="Pfam" id="PF24892">
    <property type="entry name" value="UTP6_C"/>
    <property type="match status" value="1"/>
</dbReference>
<dbReference type="SUPFAM" id="SSF48452">
    <property type="entry name" value="TPR-like"/>
    <property type="match status" value="1"/>
</dbReference>
<dbReference type="SMART" id="SM00386">
    <property type="entry name" value="HAT"/>
    <property type="match status" value="4"/>
</dbReference>
<dbReference type="InterPro" id="IPR056907">
    <property type="entry name" value="UTP6_C"/>
</dbReference>
<evidence type="ECO:0000259" key="7">
    <source>
        <dbReference type="Pfam" id="PF24892"/>
    </source>
</evidence>
<evidence type="ECO:0008006" key="10">
    <source>
        <dbReference type="Google" id="ProtNLM"/>
    </source>
</evidence>
<evidence type="ECO:0000259" key="6">
    <source>
        <dbReference type="Pfam" id="PF08640"/>
    </source>
</evidence>
<sequence>MAEQVNQRIEGMINELEQMRRLNLYEDDEIKEISRKRKEFEYRIQRRVKAKDDFVYYIAYELALLEDISLRRNQAKMLQIHGDKPKMWQLASKWEIKEQKNFENAREFLLKGIHRHPESEILYYDLFEVELMLAFQAQDEVEKEKYLKRAEVVWKNGVNNVQDHTFLFKICDLSMKFGIDQSFSSGIKEEIWSRKHCKDVWEYIAAKELEGYHWEQVEEFINESYNFPKEINNYICVYEELLQQFPDEEICTKFIHGLLRLNDTLCTDVQMINAVKHAWMYGHNNGLLSNEMYAFGIDVIKLENKLSTEDFMEIIETALAKNPQARNIWEEKLLLNKSDEMKQISILQEARKVLKPNDSLYLWNLVLDNFQTIEAVNNCYKKFLKYDDAVLLAIKPKLLDKMFDKCGLKAARELYEDFIRTPPTQVEVHMVMIKIEMCQDKPNLKKIRKCFECLVQHHGGDNIKVWSDYINFETQNGSAQLAPPIYRRAVAMLKKELVDEFIKTQSLSRII</sequence>
<evidence type="ECO:0000256" key="2">
    <source>
        <dbReference type="ARBA" id="ARBA00010734"/>
    </source>
</evidence>
<evidence type="ECO:0000256" key="3">
    <source>
        <dbReference type="ARBA" id="ARBA00022552"/>
    </source>
</evidence>
<dbReference type="PANTHER" id="PTHR23271">
    <property type="entry name" value="HEPATOCELLULAR CARCINOMA-ASSOCIATED ANTIGEN 66"/>
    <property type="match status" value="1"/>
</dbReference>
<evidence type="ECO:0000313" key="8">
    <source>
        <dbReference type="EMBL" id="CAH2039822.1"/>
    </source>
</evidence>
<feature type="domain" description="U3 small nucleolar RNA-associated protein 6 N-terminal" evidence="6">
    <location>
        <begin position="9"/>
        <end position="77"/>
    </location>
</feature>
<dbReference type="EMBL" id="OW152823">
    <property type="protein sequence ID" value="CAH2039822.1"/>
    <property type="molecule type" value="Genomic_DNA"/>
</dbReference>
<reference evidence="8" key="1">
    <citation type="submission" date="2022-03" db="EMBL/GenBank/DDBJ databases">
        <authorList>
            <person name="Martin H S."/>
        </authorList>
    </citation>
    <scope>NUCLEOTIDE SEQUENCE</scope>
</reference>
<dbReference type="InterPro" id="IPR055347">
    <property type="entry name" value="UTP6_N"/>
</dbReference>
<keyword evidence="9" id="KW-1185">Reference proteome</keyword>
<keyword evidence="4" id="KW-0677">Repeat</keyword>